<dbReference type="PANTHER" id="PTHR43297:SF2">
    <property type="entry name" value="DIPEPTIDE TRANSPORT ATP-BINDING PROTEIN DPPD"/>
    <property type="match status" value="1"/>
</dbReference>
<comment type="similarity">
    <text evidence="2">Belongs to the ABC transporter superfamily.</text>
</comment>
<dbReference type="SUPFAM" id="SSF52540">
    <property type="entry name" value="P-loop containing nucleoside triphosphate hydrolases"/>
    <property type="match status" value="2"/>
</dbReference>
<dbReference type="Gene3D" id="3.40.50.300">
    <property type="entry name" value="P-loop containing nucleotide triphosphate hydrolases"/>
    <property type="match status" value="2"/>
</dbReference>
<dbReference type="GO" id="GO:0005886">
    <property type="term" value="C:plasma membrane"/>
    <property type="evidence" value="ECO:0007669"/>
    <property type="project" value="UniProtKB-SubCell"/>
</dbReference>
<gene>
    <name evidence="10" type="ORF">D7294_06995</name>
</gene>
<evidence type="ECO:0000256" key="2">
    <source>
        <dbReference type="ARBA" id="ARBA00005417"/>
    </source>
</evidence>
<evidence type="ECO:0000256" key="6">
    <source>
        <dbReference type="ARBA" id="ARBA00022840"/>
    </source>
</evidence>
<feature type="region of interest" description="Disordered" evidence="8">
    <location>
        <begin position="1"/>
        <end position="51"/>
    </location>
</feature>
<dbReference type="EMBL" id="RBAL01000003">
    <property type="protein sequence ID" value="RKN44856.1"/>
    <property type="molecule type" value="Genomic_DNA"/>
</dbReference>
<dbReference type="InterPro" id="IPR027417">
    <property type="entry name" value="P-loop_NTPase"/>
</dbReference>
<name>A0A3A9ZBV6_9ACTN</name>
<dbReference type="GO" id="GO:0016887">
    <property type="term" value="F:ATP hydrolysis activity"/>
    <property type="evidence" value="ECO:0007669"/>
    <property type="project" value="InterPro"/>
</dbReference>
<keyword evidence="11" id="KW-1185">Reference proteome</keyword>
<keyword evidence="3" id="KW-0813">Transport</keyword>
<dbReference type="RefSeq" id="WP_120676657.1">
    <property type="nucleotide sequence ID" value="NZ_RBAL01000003.1"/>
</dbReference>
<dbReference type="PROSITE" id="PS50893">
    <property type="entry name" value="ABC_TRANSPORTER_2"/>
    <property type="match status" value="2"/>
</dbReference>
<dbReference type="Pfam" id="PF00005">
    <property type="entry name" value="ABC_tran"/>
    <property type="match status" value="2"/>
</dbReference>
<protein>
    <submittedName>
        <fullName evidence="10">ABC transporter ATP-binding protein</fullName>
    </submittedName>
</protein>
<dbReference type="InterPro" id="IPR003439">
    <property type="entry name" value="ABC_transporter-like_ATP-bd"/>
</dbReference>
<evidence type="ECO:0000256" key="8">
    <source>
        <dbReference type="SAM" id="MobiDB-lite"/>
    </source>
</evidence>
<comment type="subcellular location">
    <subcellularLocation>
        <location evidence="1">Cell membrane</location>
        <topology evidence="1">Peripheral membrane protein</topology>
    </subcellularLocation>
</comment>
<keyword evidence="4" id="KW-1003">Cell membrane</keyword>
<keyword evidence="7" id="KW-0472">Membrane</keyword>
<evidence type="ECO:0000256" key="4">
    <source>
        <dbReference type="ARBA" id="ARBA00022475"/>
    </source>
</evidence>
<dbReference type="InterPro" id="IPR003593">
    <property type="entry name" value="AAA+_ATPase"/>
</dbReference>
<reference evidence="10 11" key="1">
    <citation type="journal article" date="2014" name="Int. J. Syst. Evol. Microbiol.">
        <title>Streptomyces hoynatensis sp. nov., isolated from deep marine sediment.</title>
        <authorList>
            <person name="Veyisoglu A."/>
            <person name="Sahin N."/>
        </authorList>
    </citation>
    <scope>NUCLEOTIDE SEQUENCE [LARGE SCALE GENOMIC DNA]</scope>
    <source>
        <strain evidence="10 11">KCTC 29097</strain>
    </source>
</reference>
<evidence type="ECO:0000313" key="11">
    <source>
        <dbReference type="Proteomes" id="UP000272474"/>
    </source>
</evidence>
<dbReference type="InterPro" id="IPR017871">
    <property type="entry name" value="ABC_transporter-like_CS"/>
</dbReference>
<evidence type="ECO:0000259" key="9">
    <source>
        <dbReference type="PROSITE" id="PS50893"/>
    </source>
</evidence>
<dbReference type="NCBIfam" id="NF007739">
    <property type="entry name" value="PRK10419.1"/>
    <property type="match status" value="2"/>
</dbReference>
<keyword evidence="5" id="KW-0547">Nucleotide-binding</keyword>
<feature type="domain" description="ABC transporter" evidence="9">
    <location>
        <begin position="54"/>
        <end position="305"/>
    </location>
</feature>
<dbReference type="OrthoDB" id="4008250at2"/>
<proteinExistence type="inferred from homology"/>
<evidence type="ECO:0000256" key="3">
    <source>
        <dbReference type="ARBA" id="ARBA00022448"/>
    </source>
</evidence>
<evidence type="ECO:0000313" key="10">
    <source>
        <dbReference type="EMBL" id="RKN44856.1"/>
    </source>
</evidence>
<dbReference type="InterPro" id="IPR050388">
    <property type="entry name" value="ABC_Ni/Peptide_Import"/>
</dbReference>
<dbReference type="Pfam" id="PF08352">
    <property type="entry name" value="oligo_HPY"/>
    <property type="match status" value="2"/>
</dbReference>
<comment type="caution">
    <text evidence="10">The sequence shown here is derived from an EMBL/GenBank/DDBJ whole genome shotgun (WGS) entry which is preliminary data.</text>
</comment>
<dbReference type="SMART" id="SM00382">
    <property type="entry name" value="AAA"/>
    <property type="match status" value="2"/>
</dbReference>
<evidence type="ECO:0000256" key="7">
    <source>
        <dbReference type="ARBA" id="ARBA00023136"/>
    </source>
</evidence>
<dbReference type="GO" id="GO:0005524">
    <property type="term" value="F:ATP binding"/>
    <property type="evidence" value="ECO:0007669"/>
    <property type="project" value="UniProtKB-KW"/>
</dbReference>
<feature type="domain" description="ABC transporter" evidence="9">
    <location>
        <begin position="327"/>
        <end position="583"/>
    </location>
</feature>
<evidence type="ECO:0000256" key="5">
    <source>
        <dbReference type="ARBA" id="ARBA00022741"/>
    </source>
</evidence>
<keyword evidence="6 10" id="KW-0067">ATP-binding</keyword>
<dbReference type="AlphaFoldDB" id="A0A3A9ZBV6"/>
<evidence type="ECO:0000256" key="1">
    <source>
        <dbReference type="ARBA" id="ARBA00004202"/>
    </source>
</evidence>
<dbReference type="PROSITE" id="PS00211">
    <property type="entry name" value="ABC_TRANSPORTER_1"/>
    <property type="match status" value="2"/>
</dbReference>
<accession>A0A3A9ZBV6</accession>
<dbReference type="PANTHER" id="PTHR43297">
    <property type="entry name" value="OLIGOPEPTIDE TRANSPORT ATP-BINDING PROTEIN APPD"/>
    <property type="match status" value="1"/>
</dbReference>
<dbReference type="GO" id="GO:0015833">
    <property type="term" value="P:peptide transport"/>
    <property type="evidence" value="ECO:0007669"/>
    <property type="project" value="InterPro"/>
</dbReference>
<dbReference type="Proteomes" id="UP000272474">
    <property type="component" value="Unassembled WGS sequence"/>
</dbReference>
<dbReference type="CDD" id="cd03257">
    <property type="entry name" value="ABC_NikE_OppD_transporters"/>
    <property type="match status" value="2"/>
</dbReference>
<organism evidence="10 11">
    <name type="scientific">Streptomyces hoynatensis</name>
    <dbReference type="NCBI Taxonomy" id="1141874"/>
    <lineage>
        <taxon>Bacteria</taxon>
        <taxon>Bacillati</taxon>
        <taxon>Actinomycetota</taxon>
        <taxon>Actinomycetes</taxon>
        <taxon>Kitasatosporales</taxon>
        <taxon>Streptomycetaceae</taxon>
        <taxon>Streptomyces</taxon>
    </lineage>
</organism>
<sequence length="598" mass="62663">MTDTTAGPTTGAPTHPAPGSTPCTTSDATSAPTPDSAADAATAAAGPEGPDPLLALTDLQVSYATRRGVVHAVRGASLTVPAGRTVALVGESGSGKSSAGLAVLGLLPDGTGPVRGSIRLAGRELVGLPDRVLRGIRGREIGFIPQDPRASLNPVQRVGTQVAEVLRIHRLSRGRAETERRVRELLGEAGLPDPGRTAEQFPHELSGGMCQRVLIAIALAGRPRLLIADEPTSALDVTVQRRILDHLAEVTRQAGTGLLLITHDLAVAAERADLVAVMSQGRIVETGPSADVIGAPRHPYTRELVAAAPSLTAPPAAATAPAAGPLLTVENLRRVFRARPAPAGRREAASPAGRGRITAVDGVSFTLARGGSLGIVGESGSGKSTLANLLLRLDRPDAGRIVLDGVDLATVPPARLRRLRRNIQPVFQDSYGSLDPAFTVAEAIAEPLRAFGVRKRARAERVAELLDLVRLPAATAGRRPAELSGGQRQRVSIARALALTPRLLVLDEPVSALDVSVQARILTLLAELRAELGLGYVFISHDLAVIRQVCDLVLVMRRGRAVEQGRVTEVFARPQHPYTRELLAAVPGRPPTPARSLT</sequence>
<dbReference type="NCBIfam" id="NF008453">
    <property type="entry name" value="PRK11308.1"/>
    <property type="match status" value="2"/>
</dbReference>
<dbReference type="InterPro" id="IPR013563">
    <property type="entry name" value="Oligopep_ABC_C"/>
</dbReference>